<evidence type="ECO:0000313" key="2">
    <source>
        <dbReference type="EMBL" id="CEK50611.1"/>
    </source>
</evidence>
<accession>A0A0B6Y431</accession>
<dbReference type="Pfam" id="PF11652">
    <property type="entry name" value="FAM167"/>
    <property type="match status" value="1"/>
</dbReference>
<dbReference type="EMBL" id="HACG01003746">
    <property type="protein sequence ID" value="CEK50611.1"/>
    <property type="molecule type" value="Transcribed_RNA"/>
</dbReference>
<dbReference type="PANTHER" id="PTHR32289:SF1">
    <property type="entry name" value="PROTEIN FAM167A-LIKE"/>
    <property type="match status" value="1"/>
</dbReference>
<feature type="non-terminal residue" evidence="2">
    <location>
        <position position="168"/>
    </location>
</feature>
<comment type="similarity">
    <text evidence="1">Belongs to the FAM167 (SEC) family.</text>
</comment>
<dbReference type="InterPro" id="IPR051771">
    <property type="entry name" value="FAM167_domain"/>
</dbReference>
<dbReference type="InterPro" id="IPR024280">
    <property type="entry name" value="FAM167"/>
</dbReference>
<name>A0A0B6Y431_9EUPU</name>
<proteinExistence type="inferred from homology"/>
<feature type="non-terminal residue" evidence="2">
    <location>
        <position position="1"/>
    </location>
</feature>
<dbReference type="AlphaFoldDB" id="A0A0B6Y431"/>
<sequence>ETELSDGDIGSEDGQSTYRSHFRLLQETTDKLHLSTRRPSIMLWREQCLDFQGSSPRSQNQYGDVSDDSLTSDKKQKINFALEWLRNQLQEMRSQDQNLARQLLAIRHDIHKLKLQRSTEEHQELIDDFHFELQEIQEFSDVLDLPLSEYGDNPLKHIGVTRHNISAR</sequence>
<evidence type="ECO:0000256" key="1">
    <source>
        <dbReference type="ARBA" id="ARBA00005489"/>
    </source>
</evidence>
<protein>
    <submittedName>
        <fullName evidence="2">Uncharacterized protein</fullName>
    </submittedName>
</protein>
<organism evidence="2">
    <name type="scientific">Arion vulgaris</name>
    <dbReference type="NCBI Taxonomy" id="1028688"/>
    <lineage>
        <taxon>Eukaryota</taxon>
        <taxon>Metazoa</taxon>
        <taxon>Spiralia</taxon>
        <taxon>Lophotrochozoa</taxon>
        <taxon>Mollusca</taxon>
        <taxon>Gastropoda</taxon>
        <taxon>Heterobranchia</taxon>
        <taxon>Euthyneura</taxon>
        <taxon>Panpulmonata</taxon>
        <taxon>Eupulmonata</taxon>
        <taxon>Stylommatophora</taxon>
        <taxon>Helicina</taxon>
        <taxon>Arionoidea</taxon>
        <taxon>Arionidae</taxon>
        <taxon>Arion</taxon>
    </lineage>
</organism>
<dbReference type="PANTHER" id="PTHR32289">
    <property type="entry name" value="PROTEIN FAM167A"/>
    <property type="match status" value="1"/>
</dbReference>
<reference evidence="2" key="1">
    <citation type="submission" date="2014-12" db="EMBL/GenBank/DDBJ databases">
        <title>Insight into the proteome of Arion vulgaris.</title>
        <authorList>
            <person name="Aradska J."/>
            <person name="Bulat T."/>
            <person name="Smidak R."/>
            <person name="Sarate P."/>
            <person name="Gangsoo J."/>
            <person name="Sialana F."/>
            <person name="Bilban M."/>
            <person name="Lubec G."/>
        </authorList>
    </citation>
    <scope>NUCLEOTIDE SEQUENCE</scope>
    <source>
        <tissue evidence="2">Skin</tissue>
    </source>
</reference>
<gene>
    <name evidence="2" type="primary">ORF11245</name>
</gene>